<dbReference type="PANTHER" id="PTHR10412">
    <property type="entry name" value="MANNOSYL-OLIGOSACCHARIDE GLUCOSIDASE"/>
    <property type="match status" value="1"/>
</dbReference>
<dbReference type="EMBL" id="BAABRO010000001">
    <property type="protein sequence ID" value="GAA5505146.1"/>
    <property type="molecule type" value="Genomic_DNA"/>
</dbReference>
<gene>
    <name evidence="3" type="ORF">Rcae01_00587</name>
</gene>
<organism evidence="3 4">
    <name type="scientific">Novipirellula caenicola</name>
    <dbReference type="NCBI Taxonomy" id="1536901"/>
    <lineage>
        <taxon>Bacteria</taxon>
        <taxon>Pseudomonadati</taxon>
        <taxon>Planctomycetota</taxon>
        <taxon>Planctomycetia</taxon>
        <taxon>Pirellulales</taxon>
        <taxon>Pirellulaceae</taxon>
        <taxon>Novipirellula</taxon>
    </lineage>
</organism>
<feature type="compositionally biased region" description="Basic and acidic residues" evidence="1">
    <location>
        <begin position="1"/>
        <end position="12"/>
    </location>
</feature>
<dbReference type="PANTHER" id="PTHR10412:SF10">
    <property type="entry name" value="GLYCOSYL HYDROLASE FAMILY 63 C-TERMINAL DOMAIN-CONTAINING PROTEIN"/>
    <property type="match status" value="1"/>
</dbReference>
<dbReference type="InterPro" id="IPR054491">
    <property type="entry name" value="MGH1-like_GH"/>
</dbReference>
<evidence type="ECO:0000313" key="3">
    <source>
        <dbReference type="EMBL" id="GAA5505146.1"/>
    </source>
</evidence>
<comment type="caution">
    <text evidence="3">The sequence shown here is derived from an EMBL/GenBank/DDBJ whole genome shotgun (WGS) entry which is preliminary data.</text>
</comment>
<dbReference type="RefSeq" id="WP_345682223.1">
    <property type="nucleotide sequence ID" value="NZ_BAABRO010000001.1"/>
</dbReference>
<dbReference type="Gene3D" id="1.50.10.10">
    <property type="match status" value="1"/>
</dbReference>
<feature type="domain" description="Mannosylglycerate hydrolase MGH1-like glycoside hydrolase" evidence="2">
    <location>
        <begin position="722"/>
        <end position="890"/>
    </location>
</feature>
<proteinExistence type="predicted"/>
<sequence length="905" mass="105038">MTRATSSDRHSDSQASSLSAERKRLDEDRLHNRNWRSWGPYVSERAWGTVREDYSSNGDAWGFLTHDQARSKAYRWGEDGLAGICDRYQLLVFALAFWNGQDEILKERLFGVVPQQNNHGEDVREYYYYLDASPTHSYLKYLYKYPQAKFPYQQLIDESQRRGIEQPEFELLDTGVFDDDRYFDIFVEYAKADPEDICVRIEIFNRGSEPARLHVLPQLWFRNTWSWGDVPGPTPSIACSQDPNGQACLVADDSTAKPISNLLTDYALGKRYLYAESGGKPLFTNNESNRMRLYGCPDHTAYVKDAFHRDVINGESCVNPDQVGTKACVHYENVTVPANASVVLRLRLTDRPTPDAIRGVDAVVDQRKSETDTFYDELHPPKASEDERRVQRQALAGMIWSKQFYYFDVHKWLDGDDSRAKPPASRHHIRNEHWKHLNSMRILSMPDKWEYPWFAAWDLAFQCIPLALVDPEFAKEQLWLLLFEQFQHPNGQIPAYEWEFSDLNPPVHAWAIWRVYNMDRIQNGRADREFLEKCFHKLLLNFTWWVNKVDAEGHNVFEGGFLGLDNITTFDRSTPPSDGSSLKQADATGWMGMYCLNLMRIALELAKENKTYVGLAIKFFEHYVYIGSAMKNMGGRDYELWSEEDGFFFDALCYPDGSYHRFRLHSLVSLIPLYAVERLEEVWTSEFPEFKANLDWFMRNRGHLTEACLTTSENANGKVHLLSLVDADQLRRIVEVLWDESEFLSPYGLRSLSKYHEQHPFTFGDQTVKYDPAESTTWLKGGNSNWRGPIWFPTSFLMIESLRKLAKVYGESIRVPAEPDAERETMTLSEVAEGHANRLISLFTRDSEGRRAIYGRREKMQHDPHWRDCLLFHEYFNAETGEGLGANHQTGWTGLVASLIDEWRR</sequence>
<reference evidence="3 4" key="1">
    <citation type="submission" date="2024-02" db="EMBL/GenBank/DDBJ databases">
        <title>Rhodopirellula caenicola NBRC 110016.</title>
        <authorList>
            <person name="Ichikawa N."/>
            <person name="Katano-Makiyama Y."/>
            <person name="Hidaka K."/>
        </authorList>
    </citation>
    <scope>NUCLEOTIDE SEQUENCE [LARGE SCALE GENOMIC DNA]</scope>
    <source>
        <strain evidence="3 4">NBRC 110016</strain>
    </source>
</reference>
<keyword evidence="4" id="KW-1185">Reference proteome</keyword>
<evidence type="ECO:0000256" key="1">
    <source>
        <dbReference type="SAM" id="MobiDB-lite"/>
    </source>
</evidence>
<accession>A0ABP9VKD3</accession>
<protein>
    <recommendedName>
        <fullName evidence="2">Mannosylglycerate hydrolase MGH1-like glycoside hydrolase domain-containing protein</fullName>
    </recommendedName>
</protein>
<evidence type="ECO:0000259" key="2">
    <source>
        <dbReference type="Pfam" id="PF22422"/>
    </source>
</evidence>
<dbReference type="SUPFAM" id="SSF48208">
    <property type="entry name" value="Six-hairpin glycosidases"/>
    <property type="match status" value="1"/>
</dbReference>
<evidence type="ECO:0000313" key="4">
    <source>
        <dbReference type="Proteomes" id="UP001416858"/>
    </source>
</evidence>
<name>A0ABP9VKD3_9BACT</name>
<dbReference type="InterPro" id="IPR012341">
    <property type="entry name" value="6hp_glycosidase-like_sf"/>
</dbReference>
<feature type="region of interest" description="Disordered" evidence="1">
    <location>
        <begin position="1"/>
        <end position="23"/>
    </location>
</feature>
<dbReference type="Proteomes" id="UP001416858">
    <property type="component" value="Unassembled WGS sequence"/>
</dbReference>
<feature type="domain" description="Mannosylglycerate hydrolase MGH1-like glycoside hydrolase" evidence="2">
    <location>
        <begin position="451"/>
        <end position="557"/>
    </location>
</feature>
<dbReference type="Pfam" id="PF22422">
    <property type="entry name" value="MGH1-like_GH"/>
    <property type="match status" value="2"/>
</dbReference>
<dbReference type="InterPro" id="IPR008928">
    <property type="entry name" value="6-hairpin_glycosidase_sf"/>
</dbReference>
<dbReference type="InterPro" id="IPR004888">
    <property type="entry name" value="Glycoside_hydrolase_63"/>
</dbReference>